<dbReference type="Gramene" id="Mp6g16790.1">
    <property type="protein sequence ID" value="Mp6g16790.1.cds1"/>
    <property type="gene ID" value="Mp6g16790"/>
</dbReference>
<keyword evidence="3" id="KW-1185">Reference proteome</keyword>
<reference evidence="3" key="1">
    <citation type="journal article" date="2017" name="Cell">
        <title>Insights into land plant evolution garnered from the Marchantia polymorpha genome.</title>
        <authorList>
            <person name="Bowman J.L."/>
            <person name="Kohchi T."/>
            <person name="Yamato K.T."/>
            <person name="Jenkins J."/>
            <person name="Shu S."/>
            <person name="Ishizaki K."/>
            <person name="Yamaoka S."/>
            <person name="Nishihama R."/>
            <person name="Nakamura Y."/>
            <person name="Berger F."/>
            <person name="Adam C."/>
            <person name="Aki S.S."/>
            <person name="Althoff F."/>
            <person name="Araki T."/>
            <person name="Arteaga-Vazquez M.A."/>
            <person name="Balasubrmanian S."/>
            <person name="Barry K."/>
            <person name="Bauer D."/>
            <person name="Boehm C.R."/>
            <person name="Briginshaw L."/>
            <person name="Caballero-Perez J."/>
            <person name="Catarino B."/>
            <person name="Chen F."/>
            <person name="Chiyoda S."/>
            <person name="Chovatia M."/>
            <person name="Davies K.M."/>
            <person name="Delmans M."/>
            <person name="Demura T."/>
            <person name="Dierschke T."/>
            <person name="Dolan L."/>
            <person name="Dorantes-Acosta A.E."/>
            <person name="Eklund D.M."/>
            <person name="Florent S.N."/>
            <person name="Flores-Sandoval E."/>
            <person name="Fujiyama A."/>
            <person name="Fukuzawa H."/>
            <person name="Galik B."/>
            <person name="Grimanelli D."/>
            <person name="Grimwood J."/>
            <person name="Grossniklaus U."/>
            <person name="Hamada T."/>
            <person name="Haseloff J."/>
            <person name="Hetherington A.J."/>
            <person name="Higo A."/>
            <person name="Hirakawa Y."/>
            <person name="Hundley H.N."/>
            <person name="Ikeda Y."/>
            <person name="Inoue K."/>
            <person name="Inoue S.I."/>
            <person name="Ishida S."/>
            <person name="Jia Q."/>
            <person name="Kakita M."/>
            <person name="Kanazawa T."/>
            <person name="Kawai Y."/>
            <person name="Kawashima T."/>
            <person name="Kennedy M."/>
            <person name="Kinose K."/>
            <person name="Kinoshita T."/>
            <person name="Kohara Y."/>
            <person name="Koide E."/>
            <person name="Komatsu K."/>
            <person name="Kopischke S."/>
            <person name="Kubo M."/>
            <person name="Kyozuka J."/>
            <person name="Lagercrantz U."/>
            <person name="Lin S.S."/>
            <person name="Lindquist E."/>
            <person name="Lipzen A.M."/>
            <person name="Lu C.W."/>
            <person name="De Luna E."/>
            <person name="Martienssen R.A."/>
            <person name="Minamino N."/>
            <person name="Mizutani M."/>
            <person name="Mizutani M."/>
            <person name="Mochizuki N."/>
            <person name="Monte I."/>
            <person name="Mosher R."/>
            <person name="Nagasaki H."/>
            <person name="Nakagami H."/>
            <person name="Naramoto S."/>
            <person name="Nishitani K."/>
            <person name="Ohtani M."/>
            <person name="Okamoto T."/>
            <person name="Okumura M."/>
            <person name="Phillips J."/>
            <person name="Pollak B."/>
            <person name="Reinders A."/>
            <person name="Rovekamp M."/>
            <person name="Sano R."/>
            <person name="Sawa S."/>
            <person name="Schmid M.W."/>
            <person name="Shirakawa M."/>
            <person name="Solano R."/>
            <person name="Spunde A."/>
            <person name="Suetsugu N."/>
            <person name="Sugano S."/>
            <person name="Sugiyama A."/>
            <person name="Sun R."/>
            <person name="Suzuki Y."/>
            <person name="Takenaka M."/>
            <person name="Takezawa D."/>
            <person name="Tomogane H."/>
            <person name="Tsuzuki M."/>
            <person name="Ueda T."/>
            <person name="Umeda M."/>
            <person name="Ward J.M."/>
            <person name="Watanabe Y."/>
            <person name="Yazaki K."/>
            <person name="Yokoyama R."/>
            <person name="Yoshitake Y."/>
            <person name="Yotsui I."/>
            <person name="Zachgo S."/>
            <person name="Schmutz J."/>
        </authorList>
    </citation>
    <scope>NUCLEOTIDE SEQUENCE [LARGE SCALE GENOMIC DNA]</scope>
    <source>
        <strain evidence="3">Tak-1</strain>
    </source>
</reference>
<evidence type="ECO:0000313" key="3">
    <source>
        <dbReference type="Proteomes" id="UP000244005"/>
    </source>
</evidence>
<dbReference type="Proteomes" id="UP000244005">
    <property type="component" value="Unassembled WGS sequence"/>
</dbReference>
<accession>A0A2R6VYQ0</accession>
<organism evidence="2 3">
    <name type="scientific">Marchantia polymorpha</name>
    <name type="common">Common liverwort</name>
    <name type="synonym">Marchantia aquatica</name>
    <dbReference type="NCBI Taxonomy" id="3197"/>
    <lineage>
        <taxon>Eukaryota</taxon>
        <taxon>Viridiplantae</taxon>
        <taxon>Streptophyta</taxon>
        <taxon>Embryophyta</taxon>
        <taxon>Marchantiophyta</taxon>
        <taxon>Marchantiopsida</taxon>
        <taxon>Marchantiidae</taxon>
        <taxon>Marchantiales</taxon>
        <taxon>Marchantiaceae</taxon>
        <taxon>Marchantia</taxon>
    </lineage>
</organism>
<name>A0A2R6VYQ0_MARPO</name>
<dbReference type="EMBL" id="KZ773099">
    <property type="protein sequence ID" value="PTQ26752.1"/>
    <property type="molecule type" value="Genomic_DNA"/>
</dbReference>
<proteinExistence type="predicted"/>
<gene>
    <name evidence="2" type="ORF">MARPO_0467s0002</name>
</gene>
<evidence type="ECO:0000256" key="1">
    <source>
        <dbReference type="SAM" id="MobiDB-lite"/>
    </source>
</evidence>
<sequence length="145" mass="15474">MSAPKRVPPKVGALSDELPPSPPPSPEPSDNRHIRIPAFRSCRPVGSAEDEGLRGPHLARGRGGPSPCPHPTTSRSQLDGVVLPACPLPPLLRGGLSPRLLAPCPILSCPTPGARFLSSIRDPALRPDQDSRFRPRGARFALNPW</sequence>
<feature type="region of interest" description="Disordered" evidence="1">
    <location>
        <begin position="1"/>
        <end position="77"/>
    </location>
</feature>
<evidence type="ECO:0000313" key="2">
    <source>
        <dbReference type="EMBL" id="PTQ26752.1"/>
    </source>
</evidence>
<dbReference type="AlphaFoldDB" id="A0A2R6VYQ0"/>
<protein>
    <submittedName>
        <fullName evidence="2">Uncharacterized protein</fullName>
    </submittedName>
</protein>